<reference evidence="1 2" key="1">
    <citation type="submission" date="2020-06" db="EMBL/GenBank/DDBJ databases">
        <authorList>
            <person name="Hwang Y.J."/>
        </authorList>
    </citation>
    <scope>NUCLEOTIDE SEQUENCE [LARGE SCALE GENOMIC DNA]</scope>
    <source>
        <strain evidence="1 2">KUDC8001</strain>
    </source>
</reference>
<dbReference type="AlphaFoldDB" id="A0A7L7L6D5"/>
<evidence type="ECO:0000313" key="2">
    <source>
        <dbReference type="Proteomes" id="UP000514509"/>
    </source>
</evidence>
<proteinExistence type="predicted"/>
<dbReference type="EMBL" id="CP055153">
    <property type="protein sequence ID" value="QMU28368.1"/>
    <property type="molecule type" value="Genomic_DNA"/>
</dbReference>
<keyword evidence="2" id="KW-1185">Reference proteome</keyword>
<evidence type="ECO:0000313" key="1">
    <source>
        <dbReference type="EMBL" id="QMU28368.1"/>
    </source>
</evidence>
<protein>
    <submittedName>
        <fullName evidence="1">Uncharacterized protein</fullName>
    </submittedName>
</protein>
<dbReference type="RefSeq" id="WP_182415556.1">
    <property type="nucleotide sequence ID" value="NZ_CP055153.1"/>
</dbReference>
<sequence length="63" mass="7272">MDKKINQLRLTVSPYTNIQNAIAAGYNTEVTGYRQHMGFYYINASLLDVEFEIDKPELLLYAL</sequence>
<dbReference type="Proteomes" id="UP000514509">
    <property type="component" value="Chromosome"/>
</dbReference>
<gene>
    <name evidence="1" type="ORF">HUW48_10125</name>
</gene>
<reference evidence="1 2" key="2">
    <citation type="submission" date="2020-08" db="EMBL/GenBank/DDBJ databases">
        <title>Adhaeribacter dokdonensis sp. nov., isolated from the rhizosphere of Elymus tsukushiensis, a plant native to the Dokdo Islands, Republic of Korea.</title>
        <authorList>
            <person name="Ghim S.Y."/>
        </authorList>
    </citation>
    <scope>NUCLEOTIDE SEQUENCE [LARGE SCALE GENOMIC DNA]</scope>
    <source>
        <strain evidence="1 2">KUDC8001</strain>
    </source>
</reference>
<dbReference type="KEGG" id="add:HUW48_10125"/>
<organism evidence="1 2">
    <name type="scientific">Adhaeribacter radiodurans</name>
    <dbReference type="NCBI Taxonomy" id="2745197"/>
    <lineage>
        <taxon>Bacteria</taxon>
        <taxon>Pseudomonadati</taxon>
        <taxon>Bacteroidota</taxon>
        <taxon>Cytophagia</taxon>
        <taxon>Cytophagales</taxon>
        <taxon>Hymenobacteraceae</taxon>
        <taxon>Adhaeribacter</taxon>
    </lineage>
</organism>
<accession>A0A7L7L6D5</accession>
<name>A0A7L7L6D5_9BACT</name>